<comment type="catalytic activity">
    <reaction evidence="1">
        <text>an S-(2-hydroxyacyl)glutathione + H2O = a 2-hydroxy carboxylate + glutathione + H(+)</text>
        <dbReference type="Rhea" id="RHEA:21864"/>
        <dbReference type="ChEBI" id="CHEBI:15377"/>
        <dbReference type="ChEBI" id="CHEBI:15378"/>
        <dbReference type="ChEBI" id="CHEBI:57925"/>
        <dbReference type="ChEBI" id="CHEBI:58896"/>
        <dbReference type="ChEBI" id="CHEBI:71261"/>
        <dbReference type="EC" id="3.1.2.6"/>
    </reaction>
</comment>
<dbReference type="InterPro" id="IPR050110">
    <property type="entry name" value="Glyoxalase_II_hydrolase"/>
</dbReference>
<dbReference type="CDD" id="cd07723">
    <property type="entry name" value="hydroxyacylglutathione_hydrolase_MBL-fold"/>
    <property type="match status" value="1"/>
</dbReference>
<dbReference type="GO" id="GO:0004416">
    <property type="term" value="F:hydroxyacylglutathione hydrolase activity"/>
    <property type="evidence" value="ECO:0007669"/>
    <property type="project" value="UniProtKB-EC"/>
</dbReference>
<sequence>MGNGGTFLRLAFYTATARQPVPRSFARRMSSIEQFEVAQVPCLSDNYGYLIHCPTTGETAAVDTPCAKSYESELAKRGWTLTHILNTHHHWDHTGGNAELKSDGVKVYGPAKDGGEIPRLDVPLKHEDKVSFGGDEADVIDVGGHTVGHIAFHFPNQKKAFVGDSLFALGCGRMFEGTPEQFWESLQRLRALPDDTEIFCAHEYTASNAKYAMSVEPNNPKLVARVKEITDKRSRGEPTVPSLLAEEKETNPFLRGDISEEIQKNVGASTGEDGASIFFKVRKGKDNFRG</sequence>
<evidence type="ECO:0000256" key="2">
    <source>
        <dbReference type="ARBA" id="ARBA00001947"/>
    </source>
</evidence>
<comment type="pathway">
    <text evidence="3">Secondary metabolite metabolism; methylglyoxal degradation; (R)-lactate from methylglyoxal: step 2/2.</text>
</comment>
<dbReference type="InterPro" id="IPR036866">
    <property type="entry name" value="RibonucZ/Hydroxyglut_hydro"/>
</dbReference>
<comment type="similarity">
    <text evidence="4">Belongs to the metallo-beta-lactamase superfamily. Glyoxalase II family.</text>
</comment>
<dbReference type="GO" id="GO:0046872">
    <property type="term" value="F:metal ion binding"/>
    <property type="evidence" value="ECO:0007669"/>
    <property type="project" value="UniProtKB-KW"/>
</dbReference>
<evidence type="ECO:0000313" key="12">
    <source>
        <dbReference type="Proteomes" id="UP000266841"/>
    </source>
</evidence>
<dbReference type="AlphaFoldDB" id="K0TKZ6"/>
<dbReference type="Pfam" id="PF16123">
    <property type="entry name" value="HAGH_C"/>
    <property type="match status" value="1"/>
</dbReference>
<dbReference type="InterPro" id="IPR032282">
    <property type="entry name" value="HAGH_C"/>
</dbReference>
<keyword evidence="12" id="KW-1185">Reference proteome</keyword>
<dbReference type="OMA" id="NYAYIFY"/>
<comment type="cofactor">
    <cofactor evidence="2">
        <name>Zn(2+)</name>
        <dbReference type="ChEBI" id="CHEBI:29105"/>
    </cofactor>
</comment>
<protein>
    <recommendedName>
        <fullName evidence="5">hydroxyacylglutathione hydrolase</fullName>
        <ecNumber evidence="5">3.1.2.6</ecNumber>
    </recommendedName>
    <alternativeName>
        <fullName evidence="9">Glyoxalase II</fullName>
    </alternativeName>
</protein>
<keyword evidence="7" id="KW-0378">Hydrolase</keyword>
<dbReference type="EC" id="3.1.2.6" evidence="5"/>
<accession>K0TKZ6</accession>
<dbReference type="InterPro" id="IPR001279">
    <property type="entry name" value="Metallo-B-lactamas"/>
</dbReference>
<reference evidence="11 12" key="1">
    <citation type="journal article" date="2012" name="Genome Biol.">
        <title>Genome and low-iron response of an oceanic diatom adapted to chronic iron limitation.</title>
        <authorList>
            <person name="Lommer M."/>
            <person name="Specht M."/>
            <person name="Roy A.S."/>
            <person name="Kraemer L."/>
            <person name="Andreson R."/>
            <person name="Gutowska M.A."/>
            <person name="Wolf J."/>
            <person name="Bergner S.V."/>
            <person name="Schilhabel M.B."/>
            <person name="Klostermeier U.C."/>
            <person name="Beiko R.G."/>
            <person name="Rosenstiel P."/>
            <person name="Hippler M."/>
            <person name="Laroche J."/>
        </authorList>
    </citation>
    <scope>NUCLEOTIDE SEQUENCE [LARGE SCALE GENOMIC DNA]</scope>
    <source>
        <strain evidence="11 12">CCMP1005</strain>
    </source>
</reference>
<dbReference type="NCBIfam" id="TIGR03413">
    <property type="entry name" value="GSH_gloB"/>
    <property type="match status" value="1"/>
</dbReference>
<dbReference type="PIRSF" id="PIRSF005457">
    <property type="entry name" value="Glx"/>
    <property type="match status" value="1"/>
</dbReference>
<proteinExistence type="inferred from homology"/>
<dbReference type="InterPro" id="IPR017782">
    <property type="entry name" value="Hydroxyacylglutathione_Hdrlase"/>
</dbReference>
<comment type="caution">
    <text evidence="11">The sequence shown here is derived from an EMBL/GenBank/DDBJ whole genome shotgun (WGS) entry which is preliminary data.</text>
</comment>
<dbReference type="OrthoDB" id="515692at2759"/>
<dbReference type="eggNOG" id="KOG0813">
    <property type="taxonomic scope" value="Eukaryota"/>
</dbReference>
<evidence type="ECO:0000256" key="1">
    <source>
        <dbReference type="ARBA" id="ARBA00001623"/>
    </source>
</evidence>
<name>K0TKZ6_THAOC</name>
<feature type="domain" description="Metallo-beta-lactamase" evidence="10">
    <location>
        <begin position="45"/>
        <end position="202"/>
    </location>
</feature>
<evidence type="ECO:0000256" key="6">
    <source>
        <dbReference type="ARBA" id="ARBA00022723"/>
    </source>
</evidence>
<evidence type="ECO:0000256" key="4">
    <source>
        <dbReference type="ARBA" id="ARBA00006759"/>
    </source>
</evidence>
<dbReference type="SMART" id="SM00849">
    <property type="entry name" value="Lactamase_B"/>
    <property type="match status" value="1"/>
</dbReference>
<evidence type="ECO:0000313" key="11">
    <source>
        <dbReference type="EMBL" id="EJK74886.1"/>
    </source>
</evidence>
<evidence type="ECO:0000256" key="3">
    <source>
        <dbReference type="ARBA" id="ARBA00004963"/>
    </source>
</evidence>
<dbReference type="GO" id="GO:0019243">
    <property type="term" value="P:methylglyoxal catabolic process to D-lactate via S-lactoyl-glutathione"/>
    <property type="evidence" value="ECO:0007669"/>
    <property type="project" value="InterPro"/>
</dbReference>
<dbReference type="EMBL" id="AGNL01003286">
    <property type="protein sequence ID" value="EJK74886.1"/>
    <property type="molecule type" value="Genomic_DNA"/>
</dbReference>
<dbReference type="InterPro" id="IPR035680">
    <property type="entry name" value="Clx_II_MBL"/>
</dbReference>
<keyword evidence="6" id="KW-0479">Metal-binding</keyword>
<dbReference type="Proteomes" id="UP000266841">
    <property type="component" value="Unassembled WGS sequence"/>
</dbReference>
<organism evidence="11 12">
    <name type="scientific">Thalassiosira oceanica</name>
    <name type="common">Marine diatom</name>
    <dbReference type="NCBI Taxonomy" id="159749"/>
    <lineage>
        <taxon>Eukaryota</taxon>
        <taxon>Sar</taxon>
        <taxon>Stramenopiles</taxon>
        <taxon>Ochrophyta</taxon>
        <taxon>Bacillariophyta</taxon>
        <taxon>Coscinodiscophyceae</taxon>
        <taxon>Thalassiosirophycidae</taxon>
        <taxon>Thalassiosirales</taxon>
        <taxon>Thalassiosiraceae</taxon>
        <taxon>Thalassiosira</taxon>
    </lineage>
</organism>
<evidence type="ECO:0000256" key="8">
    <source>
        <dbReference type="ARBA" id="ARBA00022833"/>
    </source>
</evidence>
<evidence type="ECO:0000256" key="5">
    <source>
        <dbReference type="ARBA" id="ARBA00011917"/>
    </source>
</evidence>
<gene>
    <name evidence="11" type="ORF">THAOC_03411</name>
</gene>
<dbReference type="PANTHER" id="PTHR43705:SF1">
    <property type="entry name" value="HYDROXYACYLGLUTATHIONE HYDROLASE GLOB"/>
    <property type="match status" value="1"/>
</dbReference>
<dbReference type="Gene3D" id="3.60.15.10">
    <property type="entry name" value="Ribonuclease Z/Hydroxyacylglutathione hydrolase-like"/>
    <property type="match status" value="1"/>
</dbReference>
<evidence type="ECO:0000256" key="9">
    <source>
        <dbReference type="ARBA" id="ARBA00031044"/>
    </source>
</evidence>
<dbReference type="SUPFAM" id="SSF56281">
    <property type="entry name" value="Metallo-hydrolase/oxidoreductase"/>
    <property type="match status" value="1"/>
</dbReference>
<dbReference type="HAMAP" id="MF_01374">
    <property type="entry name" value="Glyoxalase_2"/>
    <property type="match status" value="1"/>
</dbReference>
<dbReference type="Pfam" id="PF00753">
    <property type="entry name" value="Lactamase_B"/>
    <property type="match status" value="1"/>
</dbReference>
<dbReference type="PANTHER" id="PTHR43705">
    <property type="entry name" value="HYDROXYACYLGLUTATHIONE HYDROLASE"/>
    <property type="match status" value="1"/>
</dbReference>
<evidence type="ECO:0000259" key="10">
    <source>
        <dbReference type="SMART" id="SM00849"/>
    </source>
</evidence>
<evidence type="ECO:0000256" key="7">
    <source>
        <dbReference type="ARBA" id="ARBA00022801"/>
    </source>
</evidence>
<keyword evidence="8" id="KW-0862">Zinc</keyword>